<dbReference type="PANTHER" id="PTHR13754">
    <property type="entry name" value="METALLO-BETA-LACTAMASE SUPERFAMILY PROTEIN"/>
    <property type="match status" value="1"/>
</dbReference>
<evidence type="ECO:0000259" key="1">
    <source>
        <dbReference type="Pfam" id="PF00753"/>
    </source>
</evidence>
<proteinExistence type="predicted"/>
<dbReference type="PANTHER" id="PTHR13754:SF13">
    <property type="entry name" value="METALLO-BETA-LACTAMASE SUPERFAMILY PROTEIN (AFU_ORTHOLOGUE AFUA_3G07630)"/>
    <property type="match status" value="1"/>
</dbReference>
<dbReference type="EMBL" id="VSSQ01000099">
    <property type="protein sequence ID" value="MPL76624.1"/>
    <property type="molecule type" value="Genomic_DNA"/>
</dbReference>
<reference evidence="2" key="1">
    <citation type="submission" date="2019-08" db="EMBL/GenBank/DDBJ databases">
        <authorList>
            <person name="Kucharzyk K."/>
            <person name="Murdoch R.W."/>
            <person name="Higgins S."/>
            <person name="Loffler F."/>
        </authorList>
    </citation>
    <scope>NUCLEOTIDE SEQUENCE</scope>
</reference>
<sequence>MEIKVLVENRTCSSDFACEHGLSLYIETGKHKILFDMGGSTIFLENAHKMGVDLSLVDIGILSHGHSDHGGGLPAFLDLNKKANIYIHEKADEGHYARRDQEKIAEIGISPQIMKAPKIICTKGDWQLDEGLLLFSSVDKKQLCSVANNSLLVQNHNEYVKDSFEHEQNLLLTEKGEKILITGCAHRGIVNIMARAMELAGGPLDAVIGGFHLSNPSTGQCEADELIAGVAECLNSYETKYYTFHCTGIEAYRKLKMTMGDKISYLATGDKLIF</sequence>
<protein>
    <recommendedName>
        <fullName evidence="1">Metallo-beta-lactamase domain-containing protein</fullName>
    </recommendedName>
</protein>
<accession>A0A644UCF1</accession>
<gene>
    <name evidence="2" type="ORF">SDC9_22470</name>
</gene>
<dbReference type="SUPFAM" id="SSF56281">
    <property type="entry name" value="Metallo-hydrolase/oxidoreductase"/>
    <property type="match status" value="1"/>
</dbReference>
<dbReference type="InterPro" id="IPR052926">
    <property type="entry name" value="Metallo-beta-lactamase_dom"/>
</dbReference>
<dbReference type="CDD" id="cd07713">
    <property type="entry name" value="DHPS-like_MBL-fold"/>
    <property type="match status" value="1"/>
</dbReference>
<evidence type="ECO:0000313" key="2">
    <source>
        <dbReference type="EMBL" id="MPL76624.1"/>
    </source>
</evidence>
<feature type="domain" description="Metallo-beta-lactamase" evidence="1">
    <location>
        <begin position="21"/>
        <end position="109"/>
    </location>
</feature>
<comment type="caution">
    <text evidence="2">The sequence shown here is derived from an EMBL/GenBank/DDBJ whole genome shotgun (WGS) entry which is preliminary data.</text>
</comment>
<dbReference type="AlphaFoldDB" id="A0A644UCF1"/>
<name>A0A644UCF1_9ZZZZ</name>
<dbReference type="InterPro" id="IPR001279">
    <property type="entry name" value="Metallo-B-lactamas"/>
</dbReference>
<dbReference type="InterPro" id="IPR041712">
    <property type="entry name" value="DHPS-like_MBL-fold"/>
</dbReference>
<dbReference type="GO" id="GO:0016740">
    <property type="term" value="F:transferase activity"/>
    <property type="evidence" value="ECO:0007669"/>
    <property type="project" value="TreeGrafter"/>
</dbReference>
<dbReference type="InterPro" id="IPR036866">
    <property type="entry name" value="RibonucZ/Hydroxyglut_hydro"/>
</dbReference>
<dbReference type="Gene3D" id="3.60.15.10">
    <property type="entry name" value="Ribonuclease Z/Hydroxyacylglutathione hydrolase-like"/>
    <property type="match status" value="1"/>
</dbReference>
<organism evidence="2">
    <name type="scientific">bioreactor metagenome</name>
    <dbReference type="NCBI Taxonomy" id="1076179"/>
    <lineage>
        <taxon>unclassified sequences</taxon>
        <taxon>metagenomes</taxon>
        <taxon>ecological metagenomes</taxon>
    </lineage>
</organism>
<dbReference type="Pfam" id="PF00753">
    <property type="entry name" value="Lactamase_B"/>
    <property type="match status" value="1"/>
</dbReference>